<dbReference type="InterPro" id="IPR022385">
    <property type="entry name" value="Rhs_assc_core"/>
</dbReference>
<evidence type="ECO:0000313" key="1">
    <source>
        <dbReference type="EMBL" id="AYG04694.1"/>
    </source>
</evidence>
<dbReference type="Proteomes" id="UP000275069">
    <property type="component" value="Chromosome"/>
</dbReference>
<dbReference type="Gene3D" id="2.180.10.10">
    <property type="entry name" value="RHS repeat-associated core"/>
    <property type="match status" value="1"/>
</dbReference>
<dbReference type="AlphaFoldDB" id="A0A387BRH9"/>
<organism evidence="1 2">
    <name type="scientific">Gryllotalpicola protaetiae</name>
    <dbReference type="NCBI Taxonomy" id="2419771"/>
    <lineage>
        <taxon>Bacteria</taxon>
        <taxon>Bacillati</taxon>
        <taxon>Actinomycetota</taxon>
        <taxon>Actinomycetes</taxon>
        <taxon>Micrococcales</taxon>
        <taxon>Microbacteriaceae</taxon>
        <taxon>Gryllotalpicola</taxon>
    </lineage>
</organism>
<dbReference type="KEGG" id="gry:D7I44_14950"/>
<dbReference type="EMBL" id="CP032624">
    <property type="protein sequence ID" value="AYG04694.1"/>
    <property type="molecule type" value="Genomic_DNA"/>
</dbReference>
<accession>A0A387BRH9</accession>
<reference evidence="1 2" key="1">
    <citation type="submission" date="2018-09" db="EMBL/GenBank/DDBJ databases">
        <title>Genome sequencing of strain 2DFW10M-5.</title>
        <authorList>
            <person name="Heo J."/>
            <person name="Kim S.-J."/>
            <person name="Kwon S.-W."/>
        </authorList>
    </citation>
    <scope>NUCLEOTIDE SEQUENCE [LARGE SCALE GENOMIC DNA]</scope>
    <source>
        <strain evidence="1 2">2DFW10M-5</strain>
    </source>
</reference>
<sequence>MTAWSPSSASCTAAPSSTTLGGPAPYWESFTYDTATGNRLSATQHATTASGTDTVAAYRYPAAGAPHPHAVAQIAATGATTSTQPYSYSWDAAGDATQLGALTASYDSQGKTATITSGTSTQTRVYDAGGSLLLQIDPTGSTLFLGDTEVRLAAGAASASASRTYSVEGVPFAERDAAAGATTSSLYWLGVDVDGSPDVEVNSATGQVTKRFTDPFGNTRGTGVSWSSDRGFLNDSSSALSGLTQVGARLYDSATGSFTTADPLLDATSFASLNAYAYAGNDPVTDTDPSGECLQSNGALTQATNCGTSKGSATAASATMIADQKQAAYEATPLGQIYLWGLTVASSKAFKDAMAKAWQQDNYGLGASAKPGEESLGDELDLMSANTQMQMLWMNSAAEAAPEDGAAEDLGAEFESFFGDVFAGKNAADARGGVYTLRDGDGNVVRTGRTKDFVARQGQHAQDPILRQFDFNEEFYTDDYAEQRGLEDWLYQRYPEARAANGGFNKIGAVSPSNPNLAAYQQAASSYLERFK</sequence>
<evidence type="ECO:0000313" key="2">
    <source>
        <dbReference type="Proteomes" id="UP000275069"/>
    </source>
</evidence>
<dbReference type="InterPro" id="IPR050708">
    <property type="entry name" value="T6SS_VgrG/RHS"/>
</dbReference>
<keyword evidence="2" id="KW-1185">Reference proteome</keyword>
<dbReference type="PANTHER" id="PTHR32305">
    <property type="match status" value="1"/>
</dbReference>
<dbReference type="NCBIfam" id="TIGR03696">
    <property type="entry name" value="Rhs_assc_core"/>
    <property type="match status" value="1"/>
</dbReference>
<gene>
    <name evidence="1" type="ORF">D7I44_14950</name>
</gene>
<dbReference type="OrthoDB" id="5150353at2"/>
<proteinExistence type="predicted"/>
<dbReference type="PANTHER" id="PTHR32305:SF17">
    <property type="entry name" value="TRNA NUCLEASE WAPA"/>
    <property type="match status" value="1"/>
</dbReference>
<name>A0A387BRH9_9MICO</name>
<protein>
    <submittedName>
        <fullName evidence="1">RHS repeat-associated core domain-containing protein</fullName>
    </submittedName>
</protein>